<dbReference type="InterPro" id="IPR013149">
    <property type="entry name" value="ADH-like_C"/>
</dbReference>
<dbReference type="SUPFAM" id="SSF51735">
    <property type="entry name" value="NAD(P)-binding Rossmann-fold domains"/>
    <property type="match status" value="1"/>
</dbReference>
<reference evidence="3" key="1">
    <citation type="submission" date="2022-10" db="EMBL/GenBank/DDBJ databases">
        <title>Culturing micro-colonial fungi from biological soil crusts in the Mojave desert and describing Neophaeococcomyces mojavensis, and introducing the new genera and species Taxawa tesnikishii.</title>
        <authorList>
            <person name="Kurbessoian T."/>
            <person name="Stajich J.E."/>
        </authorList>
    </citation>
    <scope>NUCLEOTIDE SEQUENCE</scope>
    <source>
        <strain evidence="3">TK_41</strain>
    </source>
</reference>
<organism evidence="3 4">
    <name type="scientific">Cladophialophora chaetospira</name>
    <dbReference type="NCBI Taxonomy" id="386627"/>
    <lineage>
        <taxon>Eukaryota</taxon>
        <taxon>Fungi</taxon>
        <taxon>Dikarya</taxon>
        <taxon>Ascomycota</taxon>
        <taxon>Pezizomycotina</taxon>
        <taxon>Eurotiomycetes</taxon>
        <taxon>Chaetothyriomycetidae</taxon>
        <taxon>Chaetothyriales</taxon>
        <taxon>Herpotrichiellaceae</taxon>
        <taxon>Cladophialophora</taxon>
    </lineage>
</organism>
<gene>
    <name evidence="3" type="ORF">H2200_007488</name>
</gene>
<feature type="domain" description="Alcohol dehydrogenase-like C-terminal" evidence="1">
    <location>
        <begin position="188"/>
        <end position="323"/>
    </location>
</feature>
<dbReference type="GO" id="GO:0005739">
    <property type="term" value="C:mitochondrion"/>
    <property type="evidence" value="ECO:0007669"/>
    <property type="project" value="TreeGrafter"/>
</dbReference>
<dbReference type="Proteomes" id="UP001172673">
    <property type="component" value="Unassembled WGS sequence"/>
</dbReference>
<dbReference type="InterPro" id="IPR051397">
    <property type="entry name" value="Zn-ADH-like_protein"/>
</dbReference>
<sequence length="368" mass="39197">MTETHTAAVLEAYGEPLVLKTLPLPKARTGSAVIRVLATALSPNTKANLAGVFGLAPLRTPVIPGFSAIGRIHSVGPDATRLRQGQLIWYDFFTQSRDDPDDSIHAGFMGGHLPLEETWKNNTFAEYAEVPLERIWTLNEELLCSTKGYSFKDLSYLGTVAIGLAGLLDMGVRCGDSVVVAPATGTFGGSAVPAALSLGAKVIACGRNAKTLARMNDVFGASGRFVTVVLTGKVDEDTVAIKAAAGGKGADCYIDFIPPQAVGTTHILSCLGALRHKGRASFMGAIFSNIEIPYFLIMLKNIRIEGRCMFDRGHGEQAVKLLEAGHLVVGDRPMGGTKMHGFKLKEIHQAIDAAVEYSGWGDMVVVEP</sequence>
<keyword evidence="4" id="KW-1185">Reference proteome</keyword>
<dbReference type="Pfam" id="PF08240">
    <property type="entry name" value="ADH_N"/>
    <property type="match status" value="1"/>
</dbReference>
<evidence type="ECO:0000259" key="2">
    <source>
        <dbReference type="Pfam" id="PF08240"/>
    </source>
</evidence>
<dbReference type="GO" id="GO:0016491">
    <property type="term" value="F:oxidoreductase activity"/>
    <property type="evidence" value="ECO:0007669"/>
    <property type="project" value="TreeGrafter"/>
</dbReference>
<evidence type="ECO:0000313" key="4">
    <source>
        <dbReference type="Proteomes" id="UP001172673"/>
    </source>
</evidence>
<accession>A0AA39CHS0</accession>
<comment type="caution">
    <text evidence="3">The sequence shown here is derived from an EMBL/GenBank/DDBJ whole genome shotgun (WGS) entry which is preliminary data.</text>
</comment>
<dbReference type="SUPFAM" id="SSF50129">
    <property type="entry name" value="GroES-like"/>
    <property type="match status" value="1"/>
</dbReference>
<dbReference type="InterPro" id="IPR011032">
    <property type="entry name" value="GroES-like_sf"/>
</dbReference>
<evidence type="ECO:0008006" key="5">
    <source>
        <dbReference type="Google" id="ProtNLM"/>
    </source>
</evidence>
<dbReference type="EMBL" id="JAPDRK010000010">
    <property type="protein sequence ID" value="KAJ9608500.1"/>
    <property type="molecule type" value="Genomic_DNA"/>
</dbReference>
<evidence type="ECO:0000313" key="3">
    <source>
        <dbReference type="EMBL" id="KAJ9608500.1"/>
    </source>
</evidence>
<protein>
    <recommendedName>
        <fullName evidence="5">Alcohol dehydrogenase</fullName>
    </recommendedName>
</protein>
<dbReference type="InterPro" id="IPR013154">
    <property type="entry name" value="ADH-like_N"/>
</dbReference>
<dbReference type="PANTHER" id="PTHR43677:SF4">
    <property type="entry name" value="QUINONE OXIDOREDUCTASE-LIKE PROTEIN 2"/>
    <property type="match status" value="1"/>
</dbReference>
<dbReference type="InterPro" id="IPR036291">
    <property type="entry name" value="NAD(P)-bd_dom_sf"/>
</dbReference>
<evidence type="ECO:0000259" key="1">
    <source>
        <dbReference type="Pfam" id="PF00107"/>
    </source>
</evidence>
<dbReference type="Gene3D" id="3.40.50.720">
    <property type="entry name" value="NAD(P)-binding Rossmann-like Domain"/>
    <property type="match status" value="1"/>
</dbReference>
<name>A0AA39CHS0_9EURO</name>
<proteinExistence type="predicted"/>
<feature type="domain" description="Alcohol dehydrogenase-like N-terminal" evidence="2">
    <location>
        <begin position="30"/>
        <end position="137"/>
    </location>
</feature>
<dbReference type="Pfam" id="PF00107">
    <property type="entry name" value="ADH_zinc_N"/>
    <property type="match status" value="1"/>
</dbReference>
<dbReference type="AlphaFoldDB" id="A0AA39CHS0"/>
<dbReference type="Gene3D" id="3.90.180.10">
    <property type="entry name" value="Medium-chain alcohol dehydrogenases, catalytic domain"/>
    <property type="match status" value="1"/>
</dbReference>
<dbReference type="PANTHER" id="PTHR43677">
    <property type="entry name" value="SHORT-CHAIN DEHYDROGENASE/REDUCTASE"/>
    <property type="match status" value="1"/>
</dbReference>